<dbReference type="PANTHER" id="PTHR30290">
    <property type="entry name" value="PERIPLASMIC BINDING COMPONENT OF ABC TRANSPORTER"/>
    <property type="match status" value="1"/>
</dbReference>
<dbReference type="Proteomes" id="UP000263232">
    <property type="component" value="Chromosome"/>
</dbReference>
<accession>A0A347WIZ7</accession>
<evidence type="ECO:0000313" key="3">
    <source>
        <dbReference type="Proteomes" id="UP000263232"/>
    </source>
</evidence>
<dbReference type="InterPro" id="IPR000914">
    <property type="entry name" value="SBP_5_dom"/>
</dbReference>
<gene>
    <name evidence="2" type="ORF">CL176_02865</name>
</gene>
<evidence type="ECO:0000259" key="1">
    <source>
        <dbReference type="Pfam" id="PF00496"/>
    </source>
</evidence>
<dbReference type="Gene3D" id="3.10.105.10">
    <property type="entry name" value="Dipeptide-binding Protein, Domain 3"/>
    <property type="match status" value="1"/>
</dbReference>
<dbReference type="SUPFAM" id="SSF53850">
    <property type="entry name" value="Periplasmic binding protein-like II"/>
    <property type="match status" value="1"/>
</dbReference>
<organism evidence="2 3">
    <name type="scientific">Suicoccus acidiformans</name>
    <dbReference type="NCBI Taxonomy" id="2036206"/>
    <lineage>
        <taxon>Bacteria</taxon>
        <taxon>Bacillati</taxon>
        <taxon>Bacillota</taxon>
        <taxon>Bacilli</taxon>
        <taxon>Lactobacillales</taxon>
        <taxon>Aerococcaceae</taxon>
        <taxon>Suicoccus</taxon>
    </lineage>
</organism>
<proteinExistence type="predicted"/>
<feature type="domain" description="Solute-binding protein family 5" evidence="1">
    <location>
        <begin position="88"/>
        <end position="420"/>
    </location>
</feature>
<dbReference type="Pfam" id="PF00496">
    <property type="entry name" value="SBP_bac_5"/>
    <property type="match status" value="1"/>
</dbReference>
<dbReference type="GO" id="GO:1904680">
    <property type="term" value="F:peptide transmembrane transporter activity"/>
    <property type="evidence" value="ECO:0007669"/>
    <property type="project" value="TreeGrafter"/>
</dbReference>
<keyword evidence="3" id="KW-1185">Reference proteome</keyword>
<reference evidence="2 3" key="1">
    <citation type="submission" date="2017-09" db="EMBL/GenBank/DDBJ databases">
        <title>Complete genome sequence of Oxytococcus suis strain ZY16052.</title>
        <authorList>
            <person name="Li F."/>
        </authorList>
    </citation>
    <scope>NUCLEOTIDE SEQUENCE [LARGE SCALE GENOMIC DNA]</scope>
    <source>
        <strain evidence="2 3">ZY16052</strain>
    </source>
</reference>
<sequence length="506" mass="56319">MNSRNLTKQWTMAFIACVLLLASLAIAPLRYVAASEGGYVIGTGRVVPNTDPMQSSWLLTSHGVSEYVYQQDAEGNLYSRFIKTLEKVDSNTWQAELNEGVFFADGSEVDAEALAASMNEIQEKNELAQATAGRLIFTADDSYQMTIATERETNVMMSILGEWTNVVFKQAGDEYIYTGPYQVESLRPQEEIVLTPNTYYPEANQRQQVTLKAFQDETAMRLAFENDELDMIYPISPDLKEQLEAAGEVTKSIDAGYQYFMTVNMTQGPLADSALREALDLGLNREEYLQALKGGYEATSLFAHYFDFNGDIAKRFDPETAAKILDDAGWTLNEDGLREKDGETLALNLATLSFRKDLVLLSTVIASQLEGLGITCQVEALDNAEDLDATSGYDLLLYSQHTAPTGEPSFFLNQFYRTNGPKNQFGYSNPEVDQLLDELGAAKESAEVNQLAKDIQEIILAEDRPVLLVIDPQWHAAVSEELADYSIYCGDYYIVNDQLGLDTYGE</sequence>
<dbReference type="Gene3D" id="3.40.190.10">
    <property type="entry name" value="Periplasmic binding protein-like II"/>
    <property type="match status" value="1"/>
</dbReference>
<dbReference type="RefSeq" id="WP_118989974.1">
    <property type="nucleotide sequence ID" value="NZ_CP023434.1"/>
</dbReference>
<dbReference type="EMBL" id="CP023434">
    <property type="protein sequence ID" value="AXY25054.1"/>
    <property type="molecule type" value="Genomic_DNA"/>
</dbReference>
<dbReference type="GO" id="GO:0015833">
    <property type="term" value="P:peptide transport"/>
    <property type="evidence" value="ECO:0007669"/>
    <property type="project" value="TreeGrafter"/>
</dbReference>
<dbReference type="AlphaFoldDB" id="A0A347WIZ7"/>
<dbReference type="OrthoDB" id="9796817at2"/>
<protein>
    <submittedName>
        <fullName evidence="2">Peptide-binding protein</fullName>
    </submittedName>
</protein>
<dbReference type="InterPro" id="IPR039424">
    <property type="entry name" value="SBP_5"/>
</dbReference>
<evidence type="ECO:0000313" key="2">
    <source>
        <dbReference type="EMBL" id="AXY25054.1"/>
    </source>
</evidence>
<name>A0A347WIZ7_9LACT</name>
<dbReference type="PANTHER" id="PTHR30290:SF81">
    <property type="entry name" value="OLIGOPEPTIDE-BINDING PROTEIN OPPA"/>
    <property type="match status" value="1"/>
</dbReference>
<dbReference type="KEGG" id="abae:CL176_02865"/>